<dbReference type="Proteomes" id="UP001346869">
    <property type="component" value="Unassembled WGS sequence"/>
</dbReference>
<evidence type="ECO:0000313" key="3">
    <source>
        <dbReference type="Proteomes" id="UP001346869"/>
    </source>
</evidence>
<reference evidence="2 3" key="1">
    <citation type="journal article" date="2023" name="Genes (Basel)">
        <title>Chromosome-Level Genome Assembly and Circadian Gene Repertoire of the Patagonia Blennie Eleginops maclovinus-The Closest Ancestral Proxy of Antarctic Cryonotothenioids.</title>
        <authorList>
            <person name="Cheng C.C."/>
            <person name="Rivera-Colon A.G."/>
            <person name="Minhas B.F."/>
            <person name="Wilson L."/>
            <person name="Rayamajhi N."/>
            <person name="Vargas-Chacoff L."/>
            <person name="Catchen J.M."/>
        </authorList>
    </citation>
    <scope>NUCLEOTIDE SEQUENCE [LARGE SCALE GENOMIC DNA]</scope>
    <source>
        <strain evidence="2">JMC-PN-2008</strain>
    </source>
</reference>
<feature type="region of interest" description="Disordered" evidence="1">
    <location>
        <begin position="15"/>
        <end position="67"/>
    </location>
</feature>
<sequence>MKEIQLLCDVIPMGMCSSSHHPPPNPSAPVLGSPYRQGPHPTAPAPNLSYLHPHSPQNHGPQTSASSLHSIVCVGSSSARLLSGSTPQHVLYAQTDDTAALAQAAPT</sequence>
<dbReference type="AlphaFoldDB" id="A0AAN7XAP2"/>
<comment type="caution">
    <text evidence="2">The sequence shown here is derived from an EMBL/GenBank/DDBJ whole genome shotgun (WGS) entry which is preliminary data.</text>
</comment>
<gene>
    <name evidence="2" type="ORF">PBY51_010506</name>
</gene>
<protein>
    <submittedName>
        <fullName evidence="2">Uncharacterized protein</fullName>
    </submittedName>
</protein>
<evidence type="ECO:0000256" key="1">
    <source>
        <dbReference type="SAM" id="MobiDB-lite"/>
    </source>
</evidence>
<dbReference type="EMBL" id="JAUZQC010000016">
    <property type="protein sequence ID" value="KAK5857250.1"/>
    <property type="molecule type" value="Genomic_DNA"/>
</dbReference>
<reference evidence="2 3" key="2">
    <citation type="journal article" date="2023" name="Mol. Biol. Evol.">
        <title>Genomics of Secondarily Temperate Adaptation in the Only Non-Antarctic Icefish.</title>
        <authorList>
            <person name="Rivera-Colon A.G."/>
            <person name="Rayamajhi N."/>
            <person name="Minhas B.F."/>
            <person name="Madrigal G."/>
            <person name="Bilyk K.T."/>
            <person name="Yoon V."/>
            <person name="Hune M."/>
            <person name="Gregory S."/>
            <person name="Cheng C.H.C."/>
            <person name="Catchen J.M."/>
        </authorList>
    </citation>
    <scope>NUCLEOTIDE SEQUENCE [LARGE SCALE GENOMIC DNA]</scope>
    <source>
        <strain evidence="2">JMC-PN-2008</strain>
    </source>
</reference>
<feature type="compositionally biased region" description="Polar residues" evidence="1">
    <location>
        <begin position="55"/>
        <end position="67"/>
    </location>
</feature>
<accession>A0AAN7XAP2</accession>
<evidence type="ECO:0000313" key="2">
    <source>
        <dbReference type="EMBL" id="KAK5857250.1"/>
    </source>
</evidence>
<name>A0AAN7XAP2_ELEMC</name>
<organism evidence="2 3">
    <name type="scientific">Eleginops maclovinus</name>
    <name type="common">Patagonian blennie</name>
    <name type="synonym">Eleginus maclovinus</name>
    <dbReference type="NCBI Taxonomy" id="56733"/>
    <lineage>
        <taxon>Eukaryota</taxon>
        <taxon>Metazoa</taxon>
        <taxon>Chordata</taxon>
        <taxon>Craniata</taxon>
        <taxon>Vertebrata</taxon>
        <taxon>Euteleostomi</taxon>
        <taxon>Actinopterygii</taxon>
        <taxon>Neopterygii</taxon>
        <taxon>Teleostei</taxon>
        <taxon>Neoteleostei</taxon>
        <taxon>Acanthomorphata</taxon>
        <taxon>Eupercaria</taxon>
        <taxon>Perciformes</taxon>
        <taxon>Notothenioidei</taxon>
        <taxon>Eleginopidae</taxon>
        <taxon>Eleginops</taxon>
    </lineage>
</organism>
<proteinExistence type="predicted"/>
<keyword evidence="3" id="KW-1185">Reference proteome</keyword>